<evidence type="ECO:0000313" key="2">
    <source>
        <dbReference type="EMBL" id="MDR6143273.1"/>
    </source>
</evidence>
<proteinExistence type="predicted"/>
<dbReference type="Proteomes" id="UP001249291">
    <property type="component" value="Unassembled WGS sequence"/>
</dbReference>
<evidence type="ECO:0000256" key="1">
    <source>
        <dbReference type="SAM" id="MobiDB-lite"/>
    </source>
</evidence>
<evidence type="ECO:0000313" key="3">
    <source>
        <dbReference type="Proteomes" id="UP001249291"/>
    </source>
</evidence>
<sequence>MYSFALTQTGAGETAWARAQTLAALRTAVEALDDVRASLAVLASDTDWHSDGVRAMQRSLDELRQGARVEASEMRSRESEAERIDAS</sequence>
<organism evidence="2 3">
    <name type="scientific">Microbacterium foliorum</name>
    <dbReference type="NCBI Taxonomy" id="104336"/>
    <lineage>
        <taxon>Bacteria</taxon>
        <taxon>Bacillati</taxon>
        <taxon>Actinomycetota</taxon>
        <taxon>Actinomycetes</taxon>
        <taxon>Micrococcales</taxon>
        <taxon>Microbacteriaceae</taxon>
        <taxon>Microbacterium</taxon>
    </lineage>
</organism>
<dbReference type="RefSeq" id="WP_079113791.1">
    <property type="nucleotide sequence ID" value="NZ_CP019892.1"/>
</dbReference>
<keyword evidence="3" id="KW-1185">Reference proteome</keyword>
<gene>
    <name evidence="2" type="ORF">QE375_002827</name>
</gene>
<comment type="caution">
    <text evidence="2">The sequence shown here is derived from an EMBL/GenBank/DDBJ whole genome shotgun (WGS) entry which is preliminary data.</text>
</comment>
<protein>
    <submittedName>
        <fullName evidence="2">Uncharacterized protein</fullName>
    </submittedName>
</protein>
<accession>A0ABU1HUE7</accession>
<name>A0ABU1HUE7_9MICO</name>
<reference evidence="2 3" key="1">
    <citation type="submission" date="2023-08" db="EMBL/GenBank/DDBJ databases">
        <title>Functional and genomic diversity of the sorghum phyllosphere microbiome.</title>
        <authorList>
            <person name="Shade A."/>
        </authorList>
    </citation>
    <scope>NUCLEOTIDE SEQUENCE [LARGE SCALE GENOMIC DNA]</scope>
    <source>
        <strain evidence="2 3">SORGH_AS_0445</strain>
    </source>
</reference>
<dbReference type="EMBL" id="JAVIZQ010000001">
    <property type="protein sequence ID" value="MDR6143273.1"/>
    <property type="molecule type" value="Genomic_DNA"/>
</dbReference>
<feature type="region of interest" description="Disordered" evidence="1">
    <location>
        <begin position="66"/>
        <end position="87"/>
    </location>
</feature>